<gene>
    <name evidence="3" type="ORF">AK830_g8195</name>
</gene>
<dbReference type="InterPro" id="IPR056599">
    <property type="entry name" value="AAA_lid_fung"/>
</dbReference>
<protein>
    <recommendedName>
        <fullName evidence="2">AAA+ ATPase lid domain-containing protein</fullName>
    </recommendedName>
</protein>
<comment type="caution">
    <text evidence="3">The sequence shown here is derived from an EMBL/GenBank/DDBJ whole genome shotgun (WGS) entry which is preliminary data.</text>
</comment>
<feature type="region of interest" description="Disordered" evidence="1">
    <location>
        <begin position="146"/>
        <end position="261"/>
    </location>
</feature>
<accession>A0A0N8H699</accession>
<evidence type="ECO:0000313" key="4">
    <source>
        <dbReference type="Proteomes" id="UP000050424"/>
    </source>
</evidence>
<dbReference type="AlphaFoldDB" id="A0A0N8H699"/>
<evidence type="ECO:0000313" key="3">
    <source>
        <dbReference type="EMBL" id="KPM38380.1"/>
    </source>
</evidence>
<feature type="domain" description="AAA+ ATPase lid" evidence="2">
    <location>
        <begin position="14"/>
        <end position="66"/>
    </location>
</feature>
<reference evidence="3 4" key="1">
    <citation type="submission" date="2015-09" db="EMBL/GenBank/DDBJ databases">
        <title>Draft genome of a European isolate of the apple canker pathogen Neonectria ditissima.</title>
        <authorList>
            <person name="Gomez-Cortecero A."/>
            <person name="Harrison R.J."/>
            <person name="Armitage A.D."/>
        </authorList>
    </citation>
    <scope>NUCLEOTIDE SEQUENCE [LARGE SCALE GENOMIC DNA]</scope>
    <source>
        <strain evidence="3 4">R09/05</strain>
    </source>
</reference>
<proteinExistence type="predicted"/>
<name>A0A0N8H699_9HYPO</name>
<dbReference type="OrthoDB" id="10042665at2759"/>
<dbReference type="Proteomes" id="UP000050424">
    <property type="component" value="Unassembled WGS sequence"/>
</dbReference>
<dbReference type="Pfam" id="PF23232">
    <property type="entry name" value="AAA_lid_13"/>
    <property type="match status" value="1"/>
</dbReference>
<sequence length="261" mass="29692">MRFVADHWKKHPTGKGAWNGRNIRNPFIVASGLARDEAEQQSPSLQPQLRYSHFREVEKMLEDYTQMRLSVLGKDDARQALMNEERDNDYEDINETPTLHPVHQHIAPRTETTLPPNRREYVSKEFGSRQRASMGMGYTMSEYGYPSQPPTRPNHWKIDTGHTRGYPMYPNTPPDRRYSQRPQSMSPYNGEALDQRLVGVASHGKGQNAPGHGQMLPDDDQRIEDLYRYPGQGNLRQQGSHPGPGNANGDDMGLDSPNRVG</sequence>
<keyword evidence="4" id="KW-1185">Reference proteome</keyword>
<dbReference type="EMBL" id="LKCW01000136">
    <property type="protein sequence ID" value="KPM38380.1"/>
    <property type="molecule type" value="Genomic_DNA"/>
</dbReference>
<evidence type="ECO:0000259" key="2">
    <source>
        <dbReference type="Pfam" id="PF23232"/>
    </source>
</evidence>
<evidence type="ECO:0000256" key="1">
    <source>
        <dbReference type="SAM" id="MobiDB-lite"/>
    </source>
</evidence>
<organism evidence="3 4">
    <name type="scientific">Neonectria ditissima</name>
    <dbReference type="NCBI Taxonomy" id="78410"/>
    <lineage>
        <taxon>Eukaryota</taxon>
        <taxon>Fungi</taxon>
        <taxon>Dikarya</taxon>
        <taxon>Ascomycota</taxon>
        <taxon>Pezizomycotina</taxon>
        <taxon>Sordariomycetes</taxon>
        <taxon>Hypocreomycetidae</taxon>
        <taxon>Hypocreales</taxon>
        <taxon>Nectriaceae</taxon>
        <taxon>Neonectria</taxon>
    </lineage>
</organism>